<keyword evidence="1" id="KW-0812">Transmembrane</keyword>
<accession>A0AAE3JAS0</accession>
<reference evidence="2 3" key="1">
    <citation type="submission" date="2021-10" db="EMBL/GenBank/DDBJ databases">
        <title>Anaerobic single-cell dispensing facilitates the cultivation of human gut bacteria.</title>
        <authorList>
            <person name="Afrizal A."/>
        </authorList>
    </citation>
    <scope>NUCLEOTIDE SEQUENCE [LARGE SCALE GENOMIC DNA]</scope>
    <source>
        <strain evidence="2 3">CLA-AA-H232</strain>
    </source>
</reference>
<name>A0AAE3JAS0_9FIRM</name>
<dbReference type="Proteomes" id="UP001198242">
    <property type="component" value="Unassembled WGS sequence"/>
</dbReference>
<proteinExistence type="predicted"/>
<evidence type="ECO:0000256" key="1">
    <source>
        <dbReference type="SAM" id="Phobius"/>
    </source>
</evidence>
<evidence type="ECO:0000313" key="2">
    <source>
        <dbReference type="EMBL" id="MCC2211701.1"/>
    </source>
</evidence>
<evidence type="ECO:0000313" key="3">
    <source>
        <dbReference type="Proteomes" id="UP001198242"/>
    </source>
</evidence>
<protein>
    <submittedName>
        <fullName evidence="2">Uncharacterized protein</fullName>
    </submittedName>
</protein>
<dbReference type="RefSeq" id="WP_022229541.1">
    <property type="nucleotide sequence ID" value="NZ_JAJEQM010000023.1"/>
</dbReference>
<keyword evidence="3" id="KW-1185">Reference proteome</keyword>
<dbReference type="AlphaFoldDB" id="A0AAE3JAS0"/>
<gene>
    <name evidence="2" type="ORF">LKE05_13010</name>
</gene>
<keyword evidence="1" id="KW-1133">Transmembrane helix</keyword>
<sequence>MFYKVLFILTVIMFIRDINKYVKECKKYVATANDVMCGDIPITMYLKIGISALFYIMVLTLTLRPHLFWW</sequence>
<comment type="caution">
    <text evidence="2">The sequence shown here is derived from an EMBL/GenBank/DDBJ whole genome shotgun (WGS) entry which is preliminary data.</text>
</comment>
<dbReference type="EMBL" id="JAJEQM010000023">
    <property type="protein sequence ID" value="MCC2211701.1"/>
    <property type="molecule type" value="Genomic_DNA"/>
</dbReference>
<feature type="transmembrane region" description="Helical" evidence="1">
    <location>
        <begin position="44"/>
        <end position="63"/>
    </location>
</feature>
<organism evidence="2 3">
    <name type="scientific">Hominilimicola fabiformis</name>
    <dbReference type="NCBI Taxonomy" id="2885356"/>
    <lineage>
        <taxon>Bacteria</taxon>
        <taxon>Bacillati</taxon>
        <taxon>Bacillota</taxon>
        <taxon>Clostridia</taxon>
        <taxon>Eubacteriales</taxon>
        <taxon>Oscillospiraceae</taxon>
        <taxon>Hominilimicola</taxon>
    </lineage>
</organism>
<keyword evidence="1" id="KW-0472">Membrane</keyword>